<evidence type="ECO:0000313" key="10">
    <source>
        <dbReference type="Proteomes" id="UP000325315"/>
    </source>
</evidence>
<dbReference type="FunFam" id="1.10.630.10:FF:000081">
    <property type="entry name" value="Cytochrome P450 CYP81N5"/>
    <property type="match status" value="1"/>
</dbReference>
<dbReference type="PANTHER" id="PTHR47947">
    <property type="entry name" value="CYTOCHROME P450 82C3-RELATED"/>
    <property type="match status" value="1"/>
</dbReference>
<dbReference type="InterPro" id="IPR036396">
    <property type="entry name" value="Cyt_P450_sf"/>
</dbReference>
<accession>A0A5B6WUH4</accession>
<dbReference type="GO" id="GO:0016705">
    <property type="term" value="F:oxidoreductase activity, acting on paired donors, with incorporation or reduction of molecular oxygen"/>
    <property type="evidence" value="ECO:0007669"/>
    <property type="project" value="InterPro"/>
</dbReference>
<dbReference type="InterPro" id="IPR017972">
    <property type="entry name" value="Cyt_P450_CS"/>
</dbReference>
<sequence>MLELAQSYGPHFENQLDEVKYVGNKGENPYSNMYNPDWKDHLNLRWGGNQGGGNPMQNYSNPPYQPPHVQRSQDRFVGNDYTIPFLSRIDDKQKEGRSGLWVLEDVLVKVRNFIVPVEFVVLDFEEEQGVPIMKGRPFLATSRSTIDLERNELTMKINGPHPLSSVSVSKQSVLHMVFLFVSMENLYHYLVIILFILLTIKLLTHKTENLPPSPFSLPIIGHLHLIKNPVYQSLAMLLSKYGPVLYLKFGCRHVLVLSSPSAVEECLNKNDIIFANRPRTMAGDLMTYNYTTFVWAPYGSLWRNHRRLSAVEIFCSNSVEKFSSIRGEEVADFVRRLFEVSSGNGTQKVDLKYLFFLLTMNVMWRTVAGKRRVEDPKDVEAENMFFTEFKSLFFPSLGTNICDFFPVLRWIGFLGIEKKLKEIHRRRDEYLQNLVDGIRLNKSKKIFSLIERLLSLHQDDPDFCPDQVIKTMVLMMFIAGTESTAITMEWTMALLLSHPEALQKARDEIIRHVGHERLLNESDLLKLPYLRCVVNETLRLYPAAPLLLPHCPSEDCVVDGYEIPKGTMLLVHAWAIQRDPSIWEEPTKFKPERFYEGTLEDKEGLKYLPFGLGRRACPGRNMGLRSVLLAIGVFIQCFEWENVGSDKVDMTPNTVGLTILKARPLEALCRPRPDVIKLLSQL</sequence>
<dbReference type="InterPro" id="IPR021109">
    <property type="entry name" value="Peptidase_aspartic_dom_sf"/>
</dbReference>
<dbReference type="Pfam" id="PF00067">
    <property type="entry name" value="p450"/>
    <property type="match status" value="1"/>
</dbReference>
<dbReference type="Proteomes" id="UP000325315">
    <property type="component" value="Unassembled WGS sequence"/>
</dbReference>
<dbReference type="Gene3D" id="2.40.70.10">
    <property type="entry name" value="Acid Proteases"/>
    <property type="match status" value="1"/>
</dbReference>
<reference evidence="10" key="1">
    <citation type="journal article" date="2019" name="Plant Biotechnol. J.">
        <title>Genome sequencing of the Australian wild diploid species Gossypium australe highlights disease resistance and delayed gland morphogenesis.</title>
        <authorList>
            <person name="Cai Y."/>
            <person name="Cai X."/>
            <person name="Wang Q."/>
            <person name="Wang P."/>
            <person name="Zhang Y."/>
            <person name="Cai C."/>
            <person name="Xu Y."/>
            <person name="Wang K."/>
            <person name="Zhou Z."/>
            <person name="Wang C."/>
            <person name="Geng S."/>
            <person name="Li B."/>
            <person name="Dong Q."/>
            <person name="Hou Y."/>
            <person name="Wang H."/>
            <person name="Ai P."/>
            <person name="Liu Z."/>
            <person name="Yi F."/>
            <person name="Sun M."/>
            <person name="An G."/>
            <person name="Cheng J."/>
            <person name="Zhang Y."/>
            <person name="Shi Q."/>
            <person name="Xie Y."/>
            <person name="Shi X."/>
            <person name="Chang Y."/>
            <person name="Huang F."/>
            <person name="Chen Y."/>
            <person name="Hong S."/>
            <person name="Mi L."/>
            <person name="Sun Q."/>
            <person name="Zhang L."/>
            <person name="Zhou B."/>
            <person name="Peng R."/>
            <person name="Zhang X."/>
            <person name="Liu F."/>
        </authorList>
    </citation>
    <scope>NUCLEOTIDE SEQUENCE [LARGE SCALE GENOMIC DNA]</scope>
    <source>
        <strain evidence="10">cv. PA1801</strain>
    </source>
</reference>
<evidence type="ECO:0000256" key="8">
    <source>
        <dbReference type="RuleBase" id="RU000461"/>
    </source>
</evidence>
<protein>
    <submittedName>
        <fullName evidence="9">Isoflavone 2'-hydroxylase-like</fullName>
    </submittedName>
</protein>
<dbReference type="GO" id="GO:0005506">
    <property type="term" value="F:iron ion binding"/>
    <property type="evidence" value="ECO:0007669"/>
    <property type="project" value="InterPro"/>
</dbReference>
<dbReference type="InterPro" id="IPR001128">
    <property type="entry name" value="Cyt_P450"/>
</dbReference>
<evidence type="ECO:0000256" key="5">
    <source>
        <dbReference type="ARBA" id="ARBA00023004"/>
    </source>
</evidence>
<organism evidence="9 10">
    <name type="scientific">Gossypium australe</name>
    <dbReference type="NCBI Taxonomy" id="47621"/>
    <lineage>
        <taxon>Eukaryota</taxon>
        <taxon>Viridiplantae</taxon>
        <taxon>Streptophyta</taxon>
        <taxon>Embryophyta</taxon>
        <taxon>Tracheophyta</taxon>
        <taxon>Spermatophyta</taxon>
        <taxon>Magnoliopsida</taxon>
        <taxon>eudicotyledons</taxon>
        <taxon>Gunneridae</taxon>
        <taxon>Pentapetalae</taxon>
        <taxon>rosids</taxon>
        <taxon>malvids</taxon>
        <taxon>Malvales</taxon>
        <taxon>Malvaceae</taxon>
        <taxon>Malvoideae</taxon>
        <taxon>Gossypium</taxon>
    </lineage>
</organism>
<keyword evidence="2 7" id="KW-0349">Heme</keyword>
<evidence type="ECO:0000313" key="9">
    <source>
        <dbReference type="EMBL" id="KAA3484744.1"/>
    </source>
</evidence>
<dbReference type="GO" id="GO:0020037">
    <property type="term" value="F:heme binding"/>
    <property type="evidence" value="ECO:0007669"/>
    <property type="project" value="InterPro"/>
</dbReference>
<gene>
    <name evidence="9" type="ORF">EPI10_006810</name>
</gene>
<keyword evidence="6 8" id="KW-0503">Monooxygenase</keyword>
<dbReference type="PROSITE" id="PS00086">
    <property type="entry name" value="CYTOCHROME_P450"/>
    <property type="match status" value="1"/>
</dbReference>
<evidence type="ECO:0000256" key="6">
    <source>
        <dbReference type="ARBA" id="ARBA00023033"/>
    </source>
</evidence>
<evidence type="ECO:0000256" key="3">
    <source>
        <dbReference type="ARBA" id="ARBA00022723"/>
    </source>
</evidence>
<dbReference type="PANTHER" id="PTHR47947:SF13">
    <property type="entry name" value="CYTOCHROME P450, FAMILY 81, SUBFAMILY K, POLYPEPTIDE 1-RELATED"/>
    <property type="match status" value="1"/>
</dbReference>
<comment type="cofactor">
    <cofactor evidence="7">
        <name>heme</name>
        <dbReference type="ChEBI" id="CHEBI:30413"/>
    </cofactor>
</comment>
<dbReference type="CDD" id="cd20653">
    <property type="entry name" value="CYP81"/>
    <property type="match status" value="1"/>
</dbReference>
<comment type="caution">
    <text evidence="9">The sequence shown here is derived from an EMBL/GenBank/DDBJ whole genome shotgun (WGS) entry which is preliminary data.</text>
</comment>
<proteinExistence type="inferred from homology"/>
<evidence type="ECO:0000256" key="2">
    <source>
        <dbReference type="ARBA" id="ARBA00022617"/>
    </source>
</evidence>
<evidence type="ECO:0000256" key="7">
    <source>
        <dbReference type="PIRSR" id="PIRSR602401-1"/>
    </source>
</evidence>
<keyword evidence="4 8" id="KW-0560">Oxidoreductase</keyword>
<dbReference type="SUPFAM" id="SSF48264">
    <property type="entry name" value="Cytochrome P450"/>
    <property type="match status" value="1"/>
</dbReference>
<name>A0A5B6WUH4_9ROSI</name>
<dbReference type="GO" id="GO:0004497">
    <property type="term" value="F:monooxygenase activity"/>
    <property type="evidence" value="ECO:0007669"/>
    <property type="project" value="UniProtKB-KW"/>
</dbReference>
<keyword evidence="3 7" id="KW-0479">Metal-binding</keyword>
<dbReference type="InterPro" id="IPR002401">
    <property type="entry name" value="Cyt_P450_E_grp-I"/>
</dbReference>
<dbReference type="OrthoDB" id="1055148at2759"/>
<keyword evidence="10" id="KW-1185">Reference proteome</keyword>
<dbReference type="PRINTS" id="PR00463">
    <property type="entry name" value="EP450I"/>
</dbReference>
<keyword evidence="5 7" id="KW-0408">Iron</keyword>
<dbReference type="Gene3D" id="1.10.630.10">
    <property type="entry name" value="Cytochrome P450"/>
    <property type="match status" value="1"/>
</dbReference>
<comment type="similarity">
    <text evidence="1 8">Belongs to the cytochrome P450 family.</text>
</comment>
<dbReference type="InterPro" id="IPR050651">
    <property type="entry name" value="Plant_Cytochrome_P450_Monoox"/>
</dbReference>
<dbReference type="EMBL" id="SMMG02000002">
    <property type="protein sequence ID" value="KAA3484744.1"/>
    <property type="molecule type" value="Genomic_DNA"/>
</dbReference>
<evidence type="ECO:0000256" key="1">
    <source>
        <dbReference type="ARBA" id="ARBA00010617"/>
    </source>
</evidence>
<evidence type="ECO:0000256" key="4">
    <source>
        <dbReference type="ARBA" id="ARBA00023002"/>
    </source>
</evidence>
<dbReference type="PRINTS" id="PR00385">
    <property type="entry name" value="P450"/>
</dbReference>
<dbReference type="AlphaFoldDB" id="A0A5B6WUH4"/>
<feature type="binding site" description="axial binding residue" evidence="7">
    <location>
        <position position="617"/>
    </location>
    <ligand>
        <name>heme</name>
        <dbReference type="ChEBI" id="CHEBI:30413"/>
    </ligand>
    <ligandPart>
        <name>Fe</name>
        <dbReference type="ChEBI" id="CHEBI:18248"/>
    </ligandPart>
</feature>